<dbReference type="EMBL" id="AP027080">
    <property type="protein sequence ID" value="BDU72349.1"/>
    <property type="molecule type" value="Genomic_DNA"/>
</dbReference>
<dbReference type="KEGG" id="msil:METEAL_15230"/>
<keyword evidence="3" id="KW-1185">Reference proteome</keyword>
<accession>A0AA48K7X0</accession>
<keyword evidence="1" id="KW-0812">Transmembrane</keyword>
<reference evidence="3" key="1">
    <citation type="journal article" date="2023" name="Int. J. Syst. Evol. Microbiol.">
        <title>Mesoterricola silvestris gen. nov., sp. nov., Mesoterricola sediminis sp. nov., Geothrix oryzae sp. nov., Geothrix edaphica sp. nov., Geothrix rubra sp. nov., and Geothrix limicola sp. nov., six novel members of Acidobacteriota isolated from soils.</title>
        <authorList>
            <person name="Itoh H."/>
            <person name="Sugisawa Y."/>
            <person name="Mise K."/>
            <person name="Xu Z."/>
            <person name="Kuniyasu M."/>
            <person name="Ushijima N."/>
            <person name="Kawano K."/>
            <person name="Kobayashi E."/>
            <person name="Shiratori Y."/>
            <person name="Masuda Y."/>
            <person name="Senoo K."/>
        </authorList>
    </citation>
    <scope>NUCLEOTIDE SEQUENCE [LARGE SCALE GENOMIC DNA]</scope>
    <source>
        <strain evidence="3">W79</strain>
    </source>
</reference>
<name>A0AA48K7X0_9BACT</name>
<protein>
    <submittedName>
        <fullName evidence="2">Uncharacterized protein</fullName>
    </submittedName>
</protein>
<sequence length="35" mass="3806">MTPFLNIAKLIVVGACALMILMFAPEFLVPNDPQS</sequence>
<evidence type="ECO:0000313" key="3">
    <source>
        <dbReference type="Proteomes" id="UP001238179"/>
    </source>
</evidence>
<evidence type="ECO:0000256" key="1">
    <source>
        <dbReference type="SAM" id="Phobius"/>
    </source>
</evidence>
<dbReference type="Proteomes" id="UP001238179">
    <property type="component" value="Chromosome"/>
</dbReference>
<dbReference type="AlphaFoldDB" id="A0AA48K7X0"/>
<keyword evidence="1" id="KW-0472">Membrane</keyword>
<proteinExistence type="predicted"/>
<gene>
    <name evidence="2" type="ORF">METEAL_15230</name>
</gene>
<organism evidence="2 3">
    <name type="scientific">Mesoterricola silvestris</name>
    <dbReference type="NCBI Taxonomy" id="2927979"/>
    <lineage>
        <taxon>Bacteria</taxon>
        <taxon>Pseudomonadati</taxon>
        <taxon>Acidobacteriota</taxon>
        <taxon>Holophagae</taxon>
        <taxon>Holophagales</taxon>
        <taxon>Holophagaceae</taxon>
        <taxon>Mesoterricola</taxon>
    </lineage>
</organism>
<keyword evidence="1" id="KW-1133">Transmembrane helix</keyword>
<evidence type="ECO:0000313" key="2">
    <source>
        <dbReference type="EMBL" id="BDU72349.1"/>
    </source>
</evidence>
<feature type="transmembrane region" description="Helical" evidence="1">
    <location>
        <begin position="7"/>
        <end position="25"/>
    </location>
</feature>